<dbReference type="GO" id="GO:0006351">
    <property type="term" value="P:DNA-templated transcription"/>
    <property type="evidence" value="ECO:0007669"/>
    <property type="project" value="TreeGrafter"/>
</dbReference>
<organism evidence="6 7">
    <name type="scientific">Shewanella mangrovi</name>
    <dbReference type="NCBI Taxonomy" id="1515746"/>
    <lineage>
        <taxon>Bacteria</taxon>
        <taxon>Pseudomonadati</taxon>
        <taxon>Pseudomonadota</taxon>
        <taxon>Gammaproteobacteria</taxon>
        <taxon>Alteromonadales</taxon>
        <taxon>Shewanellaceae</taxon>
        <taxon>Shewanella</taxon>
    </lineage>
</organism>
<evidence type="ECO:0000313" key="6">
    <source>
        <dbReference type="EMBL" id="KFZ38780.1"/>
    </source>
</evidence>
<dbReference type="OrthoDB" id="9786526at2"/>
<dbReference type="InterPro" id="IPR036390">
    <property type="entry name" value="WH_DNA-bd_sf"/>
</dbReference>
<dbReference type="CDD" id="cd08422">
    <property type="entry name" value="PBP2_CrgA_like"/>
    <property type="match status" value="1"/>
</dbReference>
<dbReference type="PANTHER" id="PTHR30537:SF35">
    <property type="entry name" value="TRANSCRIPTIONAL REGULATORY PROTEIN"/>
    <property type="match status" value="1"/>
</dbReference>
<dbReference type="InterPro" id="IPR000847">
    <property type="entry name" value="LysR_HTH_N"/>
</dbReference>
<dbReference type="Pfam" id="PF03466">
    <property type="entry name" value="LysR_substrate"/>
    <property type="match status" value="1"/>
</dbReference>
<keyword evidence="2" id="KW-0805">Transcription regulation</keyword>
<dbReference type="Proteomes" id="UP000029264">
    <property type="component" value="Unassembled WGS sequence"/>
</dbReference>
<dbReference type="eggNOG" id="COG0583">
    <property type="taxonomic scope" value="Bacteria"/>
</dbReference>
<dbReference type="AlphaFoldDB" id="A0A094JFP5"/>
<evidence type="ECO:0000256" key="1">
    <source>
        <dbReference type="ARBA" id="ARBA00009437"/>
    </source>
</evidence>
<feature type="domain" description="HTH lysR-type" evidence="5">
    <location>
        <begin position="1"/>
        <end position="59"/>
    </location>
</feature>
<dbReference type="PANTHER" id="PTHR30537">
    <property type="entry name" value="HTH-TYPE TRANSCRIPTIONAL REGULATOR"/>
    <property type="match status" value="1"/>
</dbReference>
<evidence type="ECO:0000256" key="2">
    <source>
        <dbReference type="ARBA" id="ARBA00023015"/>
    </source>
</evidence>
<dbReference type="SUPFAM" id="SSF46785">
    <property type="entry name" value="Winged helix' DNA-binding domain"/>
    <property type="match status" value="1"/>
</dbReference>
<sequence>MDRITAAQVFNRICELGSLSAASRAMGMSRPMISRYLAEMEDWAGTRLLHRSSRKLSLTPAGEQLLLQTQALLQVADGISQTELQQTVAGTLRISCAHFTTKRILNPLLQTFLNQHPALKVEVQISNQNVNLVADRIDLAIRVTNELDPNIIARRLGDCYSVLCASQRYLAEYGTPQSPAQLIQHNCLHYSNFAHGFWQFNAPDGTPIHADIQGNLSVNESSILLDAVLNDAGIAMLPILDAAPYIAKGQLTALMTEYQPQPLGIYGIYRSRLHQPLALKLLLEALKTAIHSANQQALASIGVETP</sequence>
<evidence type="ECO:0000259" key="5">
    <source>
        <dbReference type="PROSITE" id="PS50931"/>
    </source>
</evidence>
<name>A0A094JFP5_9GAMM</name>
<keyword evidence="4" id="KW-0804">Transcription</keyword>
<keyword evidence="3" id="KW-0238">DNA-binding</keyword>
<dbReference type="InterPro" id="IPR058163">
    <property type="entry name" value="LysR-type_TF_proteobact-type"/>
</dbReference>
<evidence type="ECO:0000313" key="7">
    <source>
        <dbReference type="Proteomes" id="UP000029264"/>
    </source>
</evidence>
<gene>
    <name evidence="6" type="ORF">HR45_05040</name>
</gene>
<proteinExistence type="inferred from homology"/>
<dbReference type="Gene3D" id="3.40.190.290">
    <property type="match status" value="1"/>
</dbReference>
<dbReference type="RefSeq" id="WP_037440186.1">
    <property type="nucleotide sequence ID" value="NZ_JPEO01000002.1"/>
</dbReference>
<comment type="caution">
    <text evidence="6">The sequence shown here is derived from an EMBL/GenBank/DDBJ whole genome shotgun (WGS) entry which is preliminary data.</text>
</comment>
<evidence type="ECO:0000256" key="3">
    <source>
        <dbReference type="ARBA" id="ARBA00023125"/>
    </source>
</evidence>
<evidence type="ECO:0000256" key="4">
    <source>
        <dbReference type="ARBA" id="ARBA00023163"/>
    </source>
</evidence>
<dbReference type="Pfam" id="PF00126">
    <property type="entry name" value="HTH_1"/>
    <property type="match status" value="1"/>
</dbReference>
<dbReference type="STRING" id="1515746.HR45_05040"/>
<dbReference type="GO" id="GO:0043565">
    <property type="term" value="F:sequence-specific DNA binding"/>
    <property type="evidence" value="ECO:0007669"/>
    <property type="project" value="TreeGrafter"/>
</dbReference>
<dbReference type="Gene3D" id="1.10.10.10">
    <property type="entry name" value="Winged helix-like DNA-binding domain superfamily/Winged helix DNA-binding domain"/>
    <property type="match status" value="1"/>
</dbReference>
<protein>
    <submittedName>
        <fullName evidence="6">LysR family transcriptional regulator</fullName>
    </submittedName>
</protein>
<dbReference type="SUPFAM" id="SSF53850">
    <property type="entry name" value="Periplasmic binding protein-like II"/>
    <property type="match status" value="1"/>
</dbReference>
<dbReference type="PROSITE" id="PS50931">
    <property type="entry name" value="HTH_LYSR"/>
    <property type="match status" value="1"/>
</dbReference>
<dbReference type="InterPro" id="IPR005119">
    <property type="entry name" value="LysR_subst-bd"/>
</dbReference>
<accession>A0A094JFP5</accession>
<dbReference type="InterPro" id="IPR036388">
    <property type="entry name" value="WH-like_DNA-bd_sf"/>
</dbReference>
<reference evidence="6 7" key="1">
    <citation type="submission" date="2014-06" db="EMBL/GenBank/DDBJ databases">
        <title>Shewanella sp. YQH10.</title>
        <authorList>
            <person name="Liu Y."/>
            <person name="Zeng R."/>
        </authorList>
    </citation>
    <scope>NUCLEOTIDE SEQUENCE [LARGE SCALE GENOMIC DNA]</scope>
    <source>
        <strain evidence="6 7">YQH10</strain>
    </source>
</reference>
<comment type="similarity">
    <text evidence="1">Belongs to the LysR transcriptional regulatory family.</text>
</comment>
<dbReference type="GO" id="GO:0003700">
    <property type="term" value="F:DNA-binding transcription factor activity"/>
    <property type="evidence" value="ECO:0007669"/>
    <property type="project" value="InterPro"/>
</dbReference>
<keyword evidence="7" id="KW-1185">Reference proteome</keyword>
<dbReference type="EMBL" id="JPEO01000002">
    <property type="protein sequence ID" value="KFZ38780.1"/>
    <property type="molecule type" value="Genomic_DNA"/>
</dbReference>